<name>D2QGD5_SPILD</name>
<dbReference type="STRING" id="504472.Slin_0679"/>
<dbReference type="Pfam" id="PF01464">
    <property type="entry name" value="SLT"/>
    <property type="match status" value="1"/>
</dbReference>
<evidence type="ECO:0000256" key="1">
    <source>
        <dbReference type="SAM" id="SignalP"/>
    </source>
</evidence>
<dbReference type="HOGENOM" id="CLU_120496_0_0_10"/>
<protein>
    <recommendedName>
        <fullName evidence="2">Transglycosylase SLT domain-containing protein</fullName>
    </recommendedName>
</protein>
<dbReference type="PROSITE" id="PS00018">
    <property type="entry name" value="EF_HAND_1"/>
    <property type="match status" value="1"/>
</dbReference>
<feature type="signal peptide" evidence="1">
    <location>
        <begin position="1"/>
        <end position="18"/>
    </location>
</feature>
<reference evidence="3 4" key="1">
    <citation type="journal article" date="2010" name="Stand. Genomic Sci.">
        <title>Complete genome sequence of Spirosoma linguale type strain (1).</title>
        <authorList>
            <person name="Lail K."/>
            <person name="Sikorski J."/>
            <person name="Saunders E."/>
            <person name="Lapidus A."/>
            <person name="Glavina Del Rio T."/>
            <person name="Copeland A."/>
            <person name="Tice H."/>
            <person name="Cheng J.-F."/>
            <person name="Lucas S."/>
            <person name="Nolan M."/>
            <person name="Bruce D."/>
            <person name="Goodwin L."/>
            <person name="Pitluck S."/>
            <person name="Ivanova N."/>
            <person name="Mavromatis K."/>
            <person name="Ovchinnikova G."/>
            <person name="Pati A."/>
            <person name="Chen A."/>
            <person name="Palaniappan K."/>
            <person name="Land M."/>
            <person name="Hauser L."/>
            <person name="Chang Y.-J."/>
            <person name="Jeffries C.D."/>
            <person name="Chain P."/>
            <person name="Brettin T."/>
            <person name="Detter J.C."/>
            <person name="Schuetze A."/>
            <person name="Rohde M."/>
            <person name="Tindall B.J."/>
            <person name="Goeker M."/>
            <person name="Bristow J."/>
            <person name="Eisen J.A."/>
            <person name="Markowitz V."/>
            <person name="Hugenholtz P."/>
            <person name="Kyrpides N.C."/>
            <person name="Klenk H.-P."/>
            <person name="Chen F."/>
        </authorList>
    </citation>
    <scope>NUCLEOTIDE SEQUENCE [LARGE SCALE GENOMIC DNA]</scope>
    <source>
        <strain evidence="4">ATCC 33905 / DSM 74 / LMG 10896 / Claus 1</strain>
    </source>
</reference>
<proteinExistence type="predicted"/>
<organism evidence="3 4">
    <name type="scientific">Spirosoma linguale (strain ATCC 33905 / DSM 74 / LMG 10896 / Claus 1)</name>
    <dbReference type="NCBI Taxonomy" id="504472"/>
    <lineage>
        <taxon>Bacteria</taxon>
        <taxon>Pseudomonadati</taxon>
        <taxon>Bacteroidota</taxon>
        <taxon>Cytophagia</taxon>
        <taxon>Cytophagales</taxon>
        <taxon>Cytophagaceae</taxon>
        <taxon>Spirosoma</taxon>
    </lineage>
</organism>
<dbReference type="eggNOG" id="COG0741">
    <property type="taxonomic scope" value="Bacteria"/>
</dbReference>
<dbReference type="InterPro" id="IPR018247">
    <property type="entry name" value="EF_Hand_1_Ca_BS"/>
</dbReference>
<evidence type="ECO:0000313" key="3">
    <source>
        <dbReference type="EMBL" id="ADB36742.1"/>
    </source>
</evidence>
<accession>D2QGD5</accession>
<gene>
    <name evidence="3" type="ordered locus">Slin_0679</name>
</gene>
<keyword evidence="4" id="KW-1185">Reference proteome</keyword>
<dbReference type="Proteomes" id="UP000002028">
    <property type="component" value="Chromosome"/>
</dbReference>
<feature type="domain" description="Transglycosylase SLT" evidence="2">
    <location>
        <begin position="51"/>
        <end position="101"/>
    </location>
</feature>
<dbReference type="Gene3D" id="1.10.530.10">
    <property type="match status" value="1"/>
</dbReference>
<sequence length="195" mass="21785">MKLAILSLLFCLSTLCFGSPSLAPKLLVFESKVPAPYRASFIAQVNETSFRLGIKPDWLMVVMCFETAGTFKANVKNKYSGATGLIQFIPSTAKRLGTTVNQLGRMSAVEQLAYVEKYFEPYAGQMRSVYDCYIVVFAPAFLGHPDEQVLYSANGPTSLDRKRYRYNRILDANRDGLITVADVKKQIRSFVPTNV</sequence>
<dbReference type="InterPro" id="IPR023346">
    <property type="entry name" value="Lysozyme-like_dom_sf"/>
</dbReference>
<dbReference type="EMBL" id="CP001769">
    <property type="protein sequence ID" value="ADB36742.1"/>
    <property type="molecule type" value="Genomic_DNA"/>
</dbReference>
<evidence type="ECO:0000313" key="4">
    <source>
        <dbReference type="Proteomes" id="UP000002028"/>
    </source>
</evidence>
<feature type="chain" id="PRO_5003033813" description="Transglycosylase SLT domain-containing protein" evidence="1">
    <location>
        <begin position="19"/>
        <end position="195"/>
    </location>
</feature>
<dbReference type="KEGG" id="sli:Slin_0679"/>
<dbReference type="InterPro" id="IPR008258">
    <property type="entry name" value="Transglycosylase_SLT_dom_1"/>
</dbReference>
<dbReference type="SUPFAM" id="SSF53955">
    <property type="entry name" value="Lysozyme-like"/>
    <property type="match status" value="1"/>
</dbReference>
<dbReference type="RefSeq" id="WP_012925294.1">
    <property type="nucleotide sequence ID" value="NC_013730.1"/>
</dbReference>
<dbReference type="AlphaFoldDB" id="D2QGD5"/>
<keyword evidence="1" id="KW-0732">Signal</keyword>
<evidence type="ECO:0000259" key="2">
    <source>
        <dbReference type="Pfam" id="PF01464"/>
    </source>
</evidence>